<gene>
    <name evidence="2" type="ORF">Celaphus_00013827</name>
</gene>
<dbReference type="AlphaFoldDB" id="A0A212CDD2"/>
<dbReference type="EMBL" id="MKHE01000022">
    <property type="protein sequence ID" value="OWK03996.1"/>
    <property type="molecule type" value="Genomic_DNA"/>
</dbReference>
<organism evidence="2 3">
    <name type="scientific">Cervus elaphus hippelaphus</name>
    <name type="common">European red deer</name>
    <dbReference type="NCBI Taxonomy" id="46360"/>
    <lineage>
        <taxon>Eukaryota</taxon>
        <taxon>Metazoa</taxon>
        <taxon>Chordata</taxon>
        <taxon>Craniata</taxon>
        <taxon>Vertebrata</taxon>
        <taxon>Euteleostomi</taxon>
        <taxon>Mammalia</taxon>
        <taxon>Eutheria</taxon>
        <taxon>Laurasiatheria</taxon>
        <taxon>Artiodactyla</taxon>
        <taxon>Ruminantia</taxon>
        <taxon>Pecora</taxon>
        <taxon>Cervidae</taxon>
        <taxon>Cervinae</taxon>
        <taxon>Cervus</taxon>
    </lineage>
</organism>
<comment type="caution">
    <text evidence="2">The sequence shown here is derived from an EMBL/GenBank/DDBJ whole genome shotgun (WGS) entry which is preliminary data.</text>
</comment>
<accession>A0A212CDD2</accession>
<sequence length="80" mass="8380">MIASSRIVGFSKTSIKLSGGEQSDSSSTLRTGLMPPRDAAPALKVPSWGIAAPRALQPQEQRERDPLGFSVLPTATGLST</sequence>
<protein>
    <submittedName>
        <fullName evidence="2">Uncharacterized protein</fullName>
    </submittedName>
</protein>
<evidence type="ECO:0000256" key="1">
    <source>
        <dbReference type="SAM" id="MobiDB-lite"/>
    </source>
</evidence>
<keyword evidence="3" id="KW-1185">Reference proteome</keyword>
<feature type="compositionally biased region" description="Polar residues" evidence="1">
    <location>
        <begin position="14"/>
        <end position="30"/>
    </location>
</feature>
<evidence type="ECO:0000313" key="3">
    <source>
        <dbReference type="Proteomes" id="UP000242450"/>
    </source>
</evidence>
<feature type="region of interest" description="Disordered" evidence="1">
    <location>
        <begin position="14"/>
        <end position="38"/>
    </location>
</feature>
<proteinExistence type="predicted"/>
<name>A0A212CDD2_CEREH</name>
<reference evidence="2 3" key="1">
    <citation type="journal article" date="2018" name="Mol. Genet. Genomics">
        <title>The red deer Cervus elaphus genome CerEla1.0: sequencing, annotating, genes, and chromosomes.</title>
        <authorList>
            <person name="Bana N.A."/>
            <person name="Nyiri A."/>
            <person name="Nagy J."/>
            <person name="Frank K."/>
            <person name="Nagy T."/>
            <person name="Steger V."/>
            <person name="Schiller M."/>
            <person name="Lakatos P."/>
            <person name="Sugar L."/>
            <person name="Horn P."/>
            <person name="Barta E."/>
            <person name="Orosz L."/>
        </authorList>
    </citation>
    <scope>NUCLEOTIDE SEQUENCE [LARGE SCALE GENOMIC DNA]</scope>
    <source>
        <strain evidence="2">Hungarian</strain>
    </source>
</reference>
<evidence type="ECO:0000313" key="2">
    <source>
        <dbReference type="EMBL" id="OWK03996.1"/>
    </source>
</evidence>
<dbReference type="Proteomes" id="UP000242450">
    <property type="component" value="Chromosome 22"/>
</dbReference>
<feature type="region of interest" description="Disordered" evidence="1">
    <location>
        <begin position="56"/>
        <end position="80"/>
    </location>
</feature>